<feature type="transmembrane region" description="Helical" evidence="3">
    <location>
        <begin position="114"/>
        <end position="133"/>
    </location>
</feature>
<feature type="transmembrane region" description="Helical" evidence="3">
    <location>
        <begin position="238"/>
        <end position="254"/>
    </location>
</feature>
<organism evidence="4 5">
    <name type="scientific">Eiseniibacteriota bacterium</name>
    <dbReference type="NCBI Taxonomy" id="2212470"/>
    <lineage>
        <taxon>Bacteria</taxon>
        <taxon>Candidatus Eiseniibacteriota</taxon>
    </lineage>
</organism>
<evidence type="ECO:0000313" key="4">
    <source>
        <dbReference type="EMBL" id="MBM3317437.1"/>
    </source>
</evidence>
<dbReference type="PANTHER" id="PTHR44227">
    <property type="match status" value="1"/>
</dbReference>
<keyword evidence="1" id="KW-0677">Repeat</keyword>
<feature type="transmembrane region" description="Helical" evidence="3">
    <location>
        <begin position="335"/>
        <end position="357"/>
    </location>
</feature>
<evidence type="ECO:0008006" key="6">
    <source>
        <dbReference type="Google" id="ProtNLM"/>
    </source>
</evidence>
<dbReference type="Proteomes" id="UP000748308">
    <property type="component" value="Unassembled WGS sequence"/>
</dbReference>
<dbReference type="AlphaFoldDB" id="A0A937XAS3"/>
<feature type="transmembrane region" description="Helical" evidence="3">
    <location>
        <begin position="198"/>
        <end position="218"/>
    </location>
</feature>
<evidence type="ECO:0000313" key="5">
    <source>
        <dbReference type="Proteomes" id="UP000748308"/>
    </source>
</evidence>
<gene>
    <name evidence="4" type="ORF">FJY75_06250</name>
</gene>
<dbReference type="InterPro" id="IPR052346">
    <property type="entry name" value="O-mannosyl-transferase_TMTC"/>
</dbReference>
<comment type="caution">
    <text evidence="4">The sequence shown here is derived from an EMBL/GenBank/DDBJ whole genome shotgun (WGS) entry which is preliminary data.</text>
</comment>
<sequence>MADPARQRLSARRARPGAAEGPSIRLWLAALAVVVLFVLAAHGPVLSSQALCLDDNEFLTDNALVRQPGWRSVERFFGEVLSPSTVGGYYIPLAMTSLMIDAALGGHPDDLRPFHRTALLLHVASTLLLAILLHQLLRSFWPAVLAALLFGVHPLTVEPVAWVGERKTLLAGFFALLALVLYARHARRPGRLPYLGSLAAFVLALLSKPTSLPLPLLLVLLDAWPLRRLGRAALIEKIPFFALAAASLAIALVSHSRTASLGVFATYTPLQAALMAVYKPVFYLAKVLYPSPLTPVYVPPQPFGIGNPVVLGSALLGLGIAALLVAGLRRTRAPLVAGLLYFCALAPTLGAVQYSWILVSDKYLYPLPLLGLLLAAACLLARAWPPPPAAASGAPLAAGSRAAGGAAPVVAPGSARAWSGRRLAAAVLV</sequence>
<feature type="transmembrane region" description="Helical" evidence="3">
    <location>
        <begin position="305"/>
        <end position="328"/>
    </location>
</feature>
<keyword evidence="2" id="KW-0802">TPR repeat</keyword>
<dbReference type="PANTHER" id="PTHR44227:SF3">
    <property type="entry name" value="PROTEIN O-MANNOSYL-TRANSFERASE TMTC4"/>
    <property type="match status" value="1"/>
</dbReference>
<proteinExistence type="predicted"/>
<keyword evidence="3" id="KW-0472">Membrane</keyword>
<feature type="transmembrane region" description="Helical" evidence="3">
    <location>
        <begin position="169"/>
        <end position="186"/>
    </location>
</feature>
<protein>
    <recommendedName>
        <fullName evidence="6">Glycosyltransferase RgtA/B/C/D-like domain-containing protein</fullName>
    </recommendedName>
</protein>
<evidence type="ECO:0000256" key="2">
    <source>
        <dbReference type="ARBA" id="ARBA00022803"/>
    </source>
</evidence>
<dbReference type="EMBL" id="VGIY01000124">
    <property type="protein sequence ID" value="MBM3317437.1"/>
    <property type="molecule type" value="Genomic_DNA"/>
</dbReference>
<feature type="non-terminal residue" evidence="4">
    <location>
        <position position="429"/>
    </location>
</feature>
<name>A0A937XAS3_UNCEI</name>
<keyword evidence="3" id="KW-0812">Transmembrane</keyword>
<accession>A0A937XAS3</accession>
<reference evidence="4" key="1">
    <citation type="submission" date="2019-03" db="EMBL/GenBank/DDBJ databases">
        <title>Lake Tanganyika Metagenome-Assembled Genomes (MAGs).</title>
        <authorList>
            <person name="Tran P."/>
        </authorList>
    </citation>
    <scope>NUCLEOTIDE SEQUENCE</scope>
    <source>
        <strain evidence="4">M_DeepCast_400m_m2_100</strain>
    </source>
</reference>
<feature type="transmembrane region" description="Helical" evidence="3">
    <location>
        <begin position="363"/>
        <end position="381"/>
    </location>
</feature>
<feature type="transmembrane region" description="Helical" evidence="3">
    <location>
        <begin position="261"/>
        <end position="285"/>
    </location>
</feature>
<evidence type="ECO:0000256" key="3">
    <source>
        <dbReference type="SAM" id="Phobius"/>
    </source>
</evidence>
<keyword evidence="3" id="KW-1133">Transmembrane helix</keyword>
<evidence type="ECO:0000256" key="1">
    <source>
        <dbReference type="ARBA" id="ARBA00022737"/>
    </source>
</evidence>